<dbReference type="GO" id="GO:0016787">
    <property type="term" value="F:hydrolase activity"/>
    <property type="evidence" value="ECO:0007669"/>
    <property type="project" value="UniProtKB-KW"/>
</dbReference>
<evidence type="ECO:0000313" key="6">
    <source>
        <dbReference type="Proteomes" id="UP000295132"/>
    </source>
</evidence>
<dbReference type="GO" id="GO:0005524">
    <property type="term" value="F:ATP binding"/>
    <property type="evidence" value="ECO:0007669"/>
    <property type="project" value="UniProtKB-KW"/>
</dbReference>
<dbReference type="InterPro" id="IPR029000">
    <property type="entry name" value="Cyclophilin-like_dom_sf"/>
</dbReference>
<keyword evidence="5" id="KW-0808">Transferase</keyword>
<dbReference type="Pfam" id="PF02626">
    <property type="entry name" value="CT_A_B"/>
    <property type="match status" value="1"/>
</dbReference>
<keyword evidence="3" id="KW-0067">ATP-binding</keyword>
<keyword evidence="1" id="KW-0547">Nucleotide-binding</keyword>
<gene>
    <name evidence="5" type="ORF">E2K98_14685</name>
</gene>
<dbReference type="RefSeq" id="WP_133335312.1">
    <property type="nucleotide sequence ID" value="NZ_SMYO01000006.1"/>
</dbReference>
<evidence type="ECO:0000313" key="5">
    <source>
        <dbReference type="EMBL" id="TDK60957.1"/>
    </source>
</evidence>
<feature type="domain" description="Carboxyltransferase" evidence="4">
    <location>
        <begin position="23"/>
        <end position="315"/>
    </location>
</feature>
<dbReference type="GO" id="GO:0016740">
    <property type="term" value="F:transferase activity"/>
    <property type="evidence" value="ECO:0007669"/>
    <property type="project" value="UniProtKB-KW"/>
</dbReference>
<dbReference type="EMBL" id="SMYO01000006">
    <property type="protein sequence ID" value="TDK60957.1"/>
    <property type="molecule type" value="Genomic_DNA"/>
</dbReference>
<dbReference type="Gene3D" id="2.40.100.10">
    <property type="entry name" value="Cyclophilin-like"/>
    <property type="match status" value="1"/>
</dbReference>
<dbReference type="PANTHER" id="PTHR43309">
    <property type="entry name" value="5-OXOPROLINASE SUBUNIT C"/>
    <property type="match status" value="1"/>
</dbReference>
<dbReference type="AlphaFoldDB" id="A0A4R5VQT6"/>
<name>A0A4R5VQT6_9BACI</name>
<evidence type="ECO:0000259" key="4">
    <source>
        <dbReference type="SMART" id="SM00797"/>
    </source>
</evidence>
<evidence type="ECO:0000256" key="3">
    <source>
        <dbReference type="ARBA" id="ARBA00022840"/>
    </source>
</evidence>
<evidence type="ECO:0000256" key="2">
    <source>
        <dbReference type="ARBA" id="ARBA00022801"/>
    </source>
</evidence>
<dbReference type="InterPro" id="IPR052708">
    <property type="entry name" value="PxpC"/>
</dbReference>
<dbReference type="NCBIfam" id="TIGR00724">
    <property type="entry name" value="urea_amlyse_rel"/>
    <property type="match status" value="1"/>
</dbReference>
<keyword evidence="2" id="KW-0378">Hydrolase</keyword>
<dbReference type="InterPro" id="IPR003778">
    <property type="entry name" value="CT_A_B"/>
</dbReference>
<dbReference type="Proteomes" id="UP000295132">
    <property type="component" value="Unassembled WGS sequence"/>
</dbReference>
<sequence length="330" mass="36119">MINVRKSGIETTIQDLGRIGYYAIGMPPSGAMDKYSYSIANMLVGNGRNAAALECTYIGPELEFSQETIISITGAEIVPKLNGENIPMWQAIAVKSGDILSFGFIKKGARTYIAVRGGIDVPIIMGSRSTYTTCGIGGYKGRSLKEGDVLKIGDMVENEVKTSITIPSNFQLNFDDIHNIRTVPGLCNYRLTRESSKSFFDTEWTVTPDANRMGYRFRGKKLEFEPRKQPFGAGSDPSNVTDLGYPIGSIQVPAGIEPIALLNDAVTGGGYATIGTIISTDLSKMGQIKTNEKVKFVSVTLEEALKSRKEDKEKLARVKEFIYENIYMGV</sequence>
<dbReference type="PANTHER" id="PTHR43309:SF3">
    <property type="entry name" value="5-OXOPROLINASE SUBUNIT C"/>
    <property type="match status" value="1"/>
</dbReference>
<dbReference type="SMART" id="SM00797">
    <property type="entry name" value="AHS2"/>
    <property type="match status" value="1"/>
</dbReference>
<comment type="caution">
    <text evidence="5">The sequence shown here is derived from an EMBL/GenBank/DDBJ whole genome shotgun (WGS) entry which is preliminary data.</text>
</comment>
<organism evidence="5 6">
    <name type="scientific">Bacillus salipaludis</name>
    <dbReference type="NCBI Taxonomy" id="2547811"/>
    <lineage>
        <taxon>Bacteria</taxon>
        <taxon>Bacillati</taxon>
        <taxon>Bacillota</taxon>
        <taxon>Bacilli</taxon>
        <taxon>Bacillales</taxon>
        <taxon>Bacillaceae</taxon>
        <taxon>Bacillus</taxon>
    </lineage>
</organism>
<reference evidence="5 6" key="1">
    <citation type="submission" date="2019-03" db="EMBL/GenBank/DDBJ databases">
        <title>Bacillus niacini sp. nov. a Nicotinate-Metabolizing Mesophile Isolated from Soil.</title>
        <authorList>
            <person name="Zhang G."/>
        </authorList>
    </citation>
    <scope>NUCLEOTIDE SEQUENCE [LARGE SCALE GENOMIC DNA]</scope>
    <source>
        <strain evidence="5 6">WN066</strain>
    </source>
</reference>
<evidence type="ECO:0000256" key="1">
    <source>
        <dbReference type="ARBA" id="ARBA00022741"/>
    </source>
</evidence>
<dbReference type="SUPFAM" id="SSF50891">
    <property type="entry name" value="Cyclophilin-like"/>
    <property type="match status" value="1"/>
</dbReference>
<proteinExistence type="predicted"/>
<protein>
    <submittedName>
        <fullName evidence="5">Biotin-dependent carboxyltransferase</fullName>
    </submittedName>
</protein>
<accession>A0A4R5VQT6</accession>